<evidence type="ECO:0000259" key="7">
    <source>
        <dbReference type="PROSITE" id="PS50109"/>
    </source>
</evidence>
<keyword evidence="5" id="KW-0418">Kinase</keyword>
<keyword evidence="6" id="KW-1133">Transmembrane helix</keyword>
<dbReference type="SUPFAM" id="SSF55874">
    <property type="entry name" value="ATPase domain of HSP90 chaperone/DNA topoisomerase II/histidine kinase"/>
    <property type="match status" value="1"/>
</dbReference>
<dbReference type="InterPro" id="IPR013656">
    <property type="entry name" value="PAS_4"/>
</dbReference>
<accession>A0ABY6MUU7</accession>
<evidence type="ECO:0000256" key="6">
    <source>
        <dbReference type="SAM" id="Phobius"/>
    </source>
</evidence>
<sequence length="565" mass="62284">MSSVHPTADAAAGRRLVFAAGAGAAVTLVWVGLSVAGAAWLHDSWAEGVRAVMQSGVLMLVFVLGLVLAMSLAWWFSQRLERLDAAQRGLQLQHQGLAQLLPLWYWETDAGHRLVLLRPPRGAPAADWQVEDRLGRPLWEDFHSDAELWRAFRQMLEAHRPIEGLAAHRLEAEGRRSLWLLEGLPRFDTQGRFIGYQGTACDVSERTELQFDREVGLHLLDAVPSAVVLAQAADGAEARFRIRHCNGVAARHLGDSPTRLAGCDLIEALARVPDWPLAPVCEHLGVPLPAHAGGGAPTWTAQLDTFTFRHGGTERRVLLAVFTPATTSADEIARAERQAAERELESFSYTVSHDLRAPIRVVEGFARILKEDYGRSLDRIGNDHLDRVLGAAARMNGMIDALLSLSRLSAQPLQHQPVNLSQLATYIVDDLRRQSPGRLVEVRIAPGLVAEGDPTLLRVALENLLGNAWKYSSKRERALIEFGARHEGQRTIYFVKDNGAGFDMRFADRLFGVFQRLHGATEFPGTGVGLASVQRIIRRHGGQIWAESEVGAGATFYFTLGERRV</sequence>
<organism evidence="8 9">
    <name type="scientific">Caldimonas aquatica</name>
    <dbReference type="NCBI Taxonomy" id="376175"/>
    <lineage>
        <taxon>Bacteria</taxon>
        <taxon>Pseudomonadati</taxon>
        <taxon>Pseudomonadota</taxon>
        <taxon>Betaproteobacteria</taxon>
        <taxon>Burkholderiales</taxon>
        <taxon>Sphaerotilaceae</taxon>
        <taxon>Caldimonas</taxon>
    </lineage>
</organism>
<dbReference type="InterPro" id="IPR050351">
    <property type="entry name" value="BphY/WalK/GraS-like"/>
</dbReference>
<dbReference type="SUPFAM" id="SSF47384">
    <property type="entry name" value="Homodimeric domain of signal transducing histidine kinase"/>
    <property type="match status" value="1"/>
</dbReference>
<keyword evidence="8" id="KW-0547">Nucleotide-binding</keyword>
<evidence type="ECO:0000256" key="2">
    <source>
        <dbReference type="ARBA" id="ARBA00012438"/>
    </source>
</evidence>
<evidence type="ECO:0000256" key="3">
    <source>
        <dbReference type="ARBA" id="ARBA00022553"/>
    </source>
</evidence>
<dbReference type="InterPro" id="IPR003661">
    <property type="entry name" value="HisK_dim/P_dom"/>
</dbReference>
<reference evidence="8" key="1">
    <citation type="submission" date="2022-10" db="EMBL/GenBank/DDBJ databases">
        <title>Complete genome sequence of Schlegelella aquatica LMG 23380.</title>
        <authorList>
            <person name="Musilova J."/>
            <person name="Kourilova X."/>
            <person name="Bezdicek M."/>
            <person name="Hermankova K."/>
            <person name="Obruca S."/>
            <person name="Sedlar K."/>
        </authorList>
    </citation>
    <scope>NUCLEOTIDE SEQUENCE</scope>
    <source>
        <strain evidence="8">LMG 23380</strain>
    </source>
</reference>
<feature type="transmembrane region" description="Helical" evidence="6">
    <location>
        <begin position="16"/>
        <end position="41"/>
    </location>
</feature>
<evidence type="ECO:0000313" key="8">
    <source>
        <dbReference type="EMBL" id="UZD55774.1"/>
    </source>
</evidence>
<dbReference type="InterPro" id="IPR005467">
    <property type="entry name" value="His_kinase_dom"/>
</dbReference>
<dbReference type="SUPFAM" id="SSF55785">
    <property type="entry name" value="PYP-like sensor domain (PAS domain)"/>
    <property type="match status" value="1"/>
</dbReference>
<dbReference type="PANTHER" id="PTHR42878">
    <property type="entry name" value="TWO-COMPONENT HISTIDINE KINASE"/>
    <property type="match status" value="1"/>
</dbReference>
<keyword evidence="8" id="KW-0067">ATP-binding</keyword>
<dbReference type="Pfam" id="PF02518">
    <property type="entry name" value="HATPase_c"/>
    <property type="match status" value="1"/>
</dbReference>
<dbReference type="SMART" id="SM00387">
    <property type="entry name" value="HATPase_c"/>
    <property type="match status" value="1"/>
</dbReference>
<protein>
    <recommendedName>
        <fullName evidence="2">histidine kinase</fullName>
        <ecNumber evidence="2">2.7.13.3</ecNumber>
    </recommendedName>
</protein>
<dbReference type="InterPro" id="IPR004358">
    <property type="entry name" value="Sig_transdc_His_kin-like_C"/>
</dbReference>
<evidence type="ECO:0000313" key="9">
    <source>
        <dbReference type="Proteomes" id="UP001163266"/>
    </source>
</evidence>
<dbReference type="PROSITE" id="PS50109">
    <property type="entry name" value="HIS_KIN"/>
    <property type="match status" value="1"/>
</dbReference>
<feature type="domain" description="Histidine kinase" evidence="7">
    <location>
        <begin position="350"/>
        <end position="564"/>
    </location>
</feature>
<dbReference type="PRINTS" id="PR00344">
    <property type="entry name" value="BCTRLSENSOR"/>
</dbReference>
<keyword evidence="6" id="KW-0812">Transmembrane</keyword>
<keyword evidence="3" id="KW-0597">Phosphoprotein</keyword>
<dbReference type="Gene3D" id="3.30.565.10">
    <property type="entry name" value="Histidine kinase-like ATPase, C-terminal domain"/>
    <property type="match status" value="1"/>
</dbReference>
<dbReference type="Gene3D" id="3.30.450.20">
    <property type="entry name" value="PAS domain"/>
    <property type="match status" value="1"/>
</dbReference>
<dbReference type="CDD" id="cd00082">
    <property type="entry name" value="HisKA"/>
    <property type="match status" value="1"/>
</dbReference>
<name>A0ABY6MUU7_9BURK</name>
<dbReference type="InterPro" id="IPR035965">
    <property type="entry name" value="PAS-like_dom_sf"/>
</dbReference>
<dbReference type="PANTHER" id="PTHR42878:SF15">
    <property type="entry name" value="BACTERIOPHYTOCHROME"/>
    <property type="match status" value="1"/>
</dbReference>
<dbReference type="Pfam" id="PF00512">
    <property type="entry name" value="HisKA"/>
    <property type="match status" value="1"/>
</dbReference>
<keyword evidence="4" id="KW-0808">Transferase</keyword>
<dbReference type="EMBL" id="CP110257">
    <property type="protein sequence ID" value="UZD55774.1"/>
    <property type="molecule type" value="Genomic_DNA"/>
</dbReference>
<dbReference type="InterPro" id="IPR036097">
    <property type="entry name" value="HisK_dim/P_sf"/>
</dbReference>
<dbReference type="InterPro" id="IPR003594">
    <property type="entry name" value="HATPase_dom"/>
</dbReference>
<keyword evidence="9" id="KW-1185">Reference proteome</keyword>
<gene>
    <name evidence="8" type="ORF">OMP39_04120</name>
</gene>
<dbReference type="GO" id="GO:0005524">
    <property type="term" value="F:ATP binding"/>
    <property type="evidence" value="ECO:0007669"/>
    <property type="project" value="UniProtKB-KW"/>
</dbReference>
<evidence type="ECO:0000256" key="4">
    <source>
        <dbReference type="ARBA" id="ARBA00022679"/>
    </source>
</evidence>
<keyword evidence="6" id="KW-0472">Membrane</keyword>
<dbReference type="Gene3D" id="1.10.287.130">
    <property type="match status" value="1"/>
</dbReference>
<comment type="catalytic activity">
    <reaction evidence="1">
        <text>ATP + protein L-histidine = ADP + protein N-phospho-L-histidine.</text>
        <dbReference type="EC" id="2.7.13.3"/>
    </reaction>
</comment>
<dbReference type="RefSeq" id="WP_264893528.1">
    <property type="nucleotide sequence ID" value="NZ_CP110257.1"/>
</dbReference>
<dbReference type="SMART" id="SM00388">
    <property type="entry name" value="HisKA"/>
    <property type="match status" value="1"/>
</dbReference>
<feature type="transmembrane region" description="Helical" evidence="6">
    <location>
        <begin position="53"/>
        <end position="76"/>
    </location>
</feature>
<dbReference type="Proteomes" id="UP001163266">
    <property type="component" value="Chromosome"/>
</dbReference>
<evidence type="ECO:0000256" key="1">
    <source>
        <dbReference type="ARBA" id="ARBA00000085"/>
    </source>
</evidence>
<evidence type="ECO:0000256" key="5">
    <source>
        <dbReference type="ARBA" id="ARBA00022777"/>
    </source>
</evidence>
<dbReference type="InterPro" id="IPR036890">
    <property type="entry name" value="HATPase_C_sf"/>
</dbReference>
<proteinExistence type="predicted"/>
<dbReference type="Pfam" id="PF08448">
    <property type="entry name" value="PAS_4"/>
    <property type="match status" value="1"/>
</dbReference>
<dbReference type="EC" id="2.7.13.3" evidence="2"/>